<proteinExistence type="predicted"/>
<dbReference type="PROSITE" id="PS50088">
    <property type="entry name" value="ANK_REPEAT"/>
    <property type="match status" value="4"/>
</dbReference>
<keyword evidence="5" id="KW-1185">Reference proteome</keyword>
<dbReference type="Proteomes" id="UP000799428">
    <property type="component" value="Unassembled WGS sequence"/>
</dbReference>
<dbReference type="GO" id="GO:0004540">
    <property type="term" value="F:RNA nuclease activity"/>
    <property type="evidence" value="ECO:0007669"/>
    <property type="project" value="TreeGrafter"/>
</dbReference>
<dbReference type="EMBL" id="MU005764">
    <property type="protein sequence ID" value="KAF2714968.1"/>
    <property type="molecule type" value="Genomic_DNA"/>
</dbReference>
<dbReference type="Gene3D" id="1.25.40.20">
    <property type="entry name" value="Ankyrin repeat-containing domain"/>
    <property type="match status" value="2"/>
</dbReference>
<keyword evidence="2 3" id="KW-0040">ANK repeat</keyword>
<dbReference type="InterPro" id="IPR036770">
    <property type="entry name" value="Ankyrin_rpt-contain_sf"/>
</dbReference>
<feature type="repeat" description="ANK" evidence="3">
    <location>
        <begin position="51"/>
        <end position="83"/>
    </location>
</feature>
<keyword evidence="1" id="KW-0677">Repeat</keyword>
<evidence type="ECO:0000256" key="2">
    <source>
        <dbReference type="ARBA" id="ARBA00023043"/>
    </source>
</evidence>
<evidence type="ECO:0000256" key="1">
    <source>
        <dbReference type="ARBA" id="ARBA00022737"/>
    </source>
</evidence>
<dbReference type="PANTHER" id="PTHR24141">
    <property type="entry name" value="2-5A-DEPENDENT RIBONUCLEASE"/>
    <property type="match status" value="1"/>
</dbReference>
<dbReference type="InterPro" id="IPR002110">
    <property type="entry name" value="Ankyrin_rpt"/>
</dbReference>
<name>A0A6G1KQ51_9PLEO</name>
<accession>A0A6G1KQ51</accession>
<dbReference type="OrthoDB" id="3775140at2759"/>
<feature type="non-terminal residue" evidence="4">
    <location>
        <position position="205"/>
    </location>
</feature>
<protein>
    <submittedName>
        <fullName evidence="4">Ankyrin</fullName>
    </submittedName>
</protein>
<feature type="repeat" description="ANK" evidence="3">
    <location>
        <begin position="149"/>
        <end position="181"/>
    </location>
</feature>
<dbReference type="PRINTS" id="PR01415">
    <property type="entry name" value="ANKYRIN"/>
</dbReference>
<dbReference type="SUPFAM" id="SSF48403">
    <property type="entry name" value="Ankyrin repeat"/>
    <property type="match status" value="1"/>
</dbReference>
<evidence type="ECO:0000313" key="5">
    <source>
        <dbReference type="Proteomes" id="UP000799428"/>
    </source>
</evidence>
<reference evidence="4" key="1">
    <citation type="journal article" date="2020" name="Stud. Mycol.">
        <title>101 Dothideomycetes genomes: a test case for predicting lifestyles and emergence of pathogens.</title>
        <authorList>
            <person name="Haridas S."/>
            <person name="Albert R."/>
            <person name="Binder M."/>
            <person name="Bloem J."/>
            <person name="Labutti K."/>
            <person name="Salamov A."/>
            <person name="Andreopoulos B."/>
            <person name="Baker S."/>
            <person name="Barry K."/>
            <person name="Bills G."/>
            <person name="Bluhm B."/>
            <person name="Cannon C."/>
            <person name="Castanera R."/>
            <person name="Culley D."/>
            <person name="Daum C."/>
            <person name="Ezra D."/>
            <person name="Gonzalez J."/>
            <person name="Henrissat B."/>
            <person name="Kuo A."/>
            <person name="Liang C."/>
            <person name="Lipzen A."/>
            <person name="Lutzoni F."/>
            <person name="Magnuson J."/>
            <person name="Mondo S."/>
            <person name="Nolan M."/>
            <person name="Ohm R."/>
            <person name="Pangilinan J."/>
            <person name="Park H.-J."/>
            <person name="Ramirez L."/>
            <person name="Alfaro M."/>
            <person name="Sun H."/>
            <person name="Tritt A."/>
            <person name="Yoshinaga Y."/>
            <person name="Zwiers L.-H."/>
            <person name="Turgeon B."/>
            <person name="Goodwin S."/>
            <person name="Spatafora J."/>
            <person name="Crous P."/>
            <person name="Grigoriev I."/>
        </authorList>
    </citation>
    <scope>NUCLEOTIDE SEQUENCE</scope>
    <source>
        <strain evidence="4">CBS 279.74</strain>
    </source>
</reference>
<dbReference type="AlphaFoldDB" id="A0A6G1KQ51"/>
<dbReference type="Pfam" id="PF12796">
    <property type="entry name" value="Ank_2"/>
    <property type="match status" value="1"/>
</dbReference>
<feature type="repeat" description="ANK" evidence="3">
    <location>
        <begin position="84"/>
        <end position="106"/>
    </location>
</feature>
<feature type="repeat" description="ANK" evidence="3">
    <location>
        <begin position="18"/>
        <end position="50"/>
    </location>
</feature>
<dbReference type="Pfam" id="PF00023">
    <property type="entry name" value="Ank"/>
    <property type="match status" value="2"/>
</dbReference>
<dbReference type="PANTHER" id="PTHR24141:SF1">
    <property type="entry name" value="2-5A-DEPENDENT RIBONUCLEASE"/>
    <property type="match status" value="1"/>
</dbReference>
<evidence type="ECO:0000256" key="3">
    <source>
        <dbReference type="PROSITE-ProRule" id="PRU00023"/>
    </source>
</evidence>
<dbReference type="SMART" id="SM00248">
    <property type="entry name" value="ANK"/>
    <property type="match status" value="5"/>
</dbReference>
<organism evidence="4 5">
    <name type="scientific">Pleomassaria siparia CBS 279.74</name>
    <dbReference type="NCBI Taxonomy" id="1314801"/>
    <lineage>
        <taxon>Eukaryota</taxon>
        <taxon>Fungi</taxon>
        <taxon>Dikarya</taxon>
        <taxon>Ascomycota</taxon>
        <taxon>Pezizomycotina</taxon>
        <taxon>Dothideomycetes</taxon>
        <taxon>Pleosporomycetidae</taxon>
        <taxon>Pleosporales</taxon>
        <taxon>Pleomassariaceae</taxon>
        <taxon>Pleomassaria</taxon>
    </lineage>
</organism>
<dbReference type="PROSITE" id="PS50297">
    <property type="entry name" value="ANK_REP_REGION"/>
    <property type="match status" value="4"/>
</dbReference>
<dbReference type="GO" id="GO:0003723">
    <property type="term" value="F:RNA binding"/>
    <property type="evidence" value="ECO:0007669"/>
    <property type="project" value="TreeGrafter"/>
</dbReference>
<gene>
    <name evidence="4" type="ORF">K504DRAFT_395845</name>
</gene>
<dbReference type="GO" id="GO:0006396">
    <property type="term" value="P:RNA processing"/>
    <property type="evidence" value="ECO:0007669"/>
    <property type="project" value="TreeGrafter"/>
</dbReference>
<sequence length="205" mass="22702">MALSLEKVGYMIEALNEYEQSPLHVASNYGRAEAVKLLLAKGVRIERRDRQCQTPLALAASSGNEELIRCFLKKGADPVHKDSRGDTPLHRAAWQGHIPMMEILIKEKEVNIDILSENGETPLYRSYYRKSAMIRILNHGANIDHVSKKGTTPLILVSEIGDYVSAKLLIERGANLYILDSDRCSALHEAVNAGHGIIASMLLDA</sequence>
<evidence type="ECO:0000313" key="4">
    <source>
        <dbReference type="EMBL" id="KAF2714968.1"/>
    </source>
</evidence>